<evidence type="ECO:0000256" key="3">
    <source>
        <dbReference type="ARBA" id="ARBA00022827"/>
    </source>
</evidence>
<dbReference type="PANTHER" id="PTHR42973:SF22">
    <property type="entry name" value="FAD-BINDING PCMH-TYPE DOMAIN-CONTAINING PROTEIN-RELATED"/>
    <property type="match status" value="1"/>
</dbReference>
<dbReference type="GO" id="GO:0071949">
    <property type="term" value="F:FAD binding"/>
    <property type="evidence" value="ECO:0007669"/>
    <property type="project" value="InterPro"/>
</dbReference>
<dbReference type="InterPro" id="IPR016169">
    <property type="entry name" value="FAD-bd_PCMH_sub2"/>
</dbReference>
<reference evidence="6" key="1">
    <citation type="submission" date="2022-11" db="EMBL/GenBank/DDBJ databases">
        <authorList>
            <person name="Petersen C."/>
        </authorList>
    </citation>
    <scope>NUCLEOTIDE SEQUENCE</scope>
    <source>
        <strain evidence="6">IBT 21917</strain>
    </source>
</reference>
<dbReference type="Proteomes" id="UP001146351">
    <property type="component" value="Unassembled WGS sequence"/>
</dbReference>
<evidence type="ECO:0000256" key="1">
    <source>
        <dbReference type="ARBA" id="ARBA00005466"/>
    </source>
</evidence>
<keyword evidence="7" id="KW-1185">Reference proteome</keyword>
<dbReference type="InterPro" id="IPR050416">
    <property type="entry name" value="FAD-linked_Oxidoreductase"/>
</dbReference>
<dbReference type="AlphaFoldDB" id="A0A9W9LLY2"/>
<sequence length="481" mass="52076">MSELSVNAVAACCRELSTHLPTQVFYPGNGAFRDMQRDYWSRQEASLSPTCIVAPGSARDVSSAVTVLTKDSRCHFAIKGGGHSPNAGYANIHHGITIDMTPMHSVDLNADHSVAHIGSGARWGDVYEYLDSVGGLAVAGGENGDVGVGGLLLGGGISQFGPRVGWSCDNLVNAEIVLASGQIVDANETSHPDLWTALKGGTSNFGIVTRYDLATFAQDRLWSRTTKHHISLRRRAFEVLSSITNSSSYDPYAFPATELVFSSGAWSVENVLYYTKPVDTTPGIYKPFIDIPSQGKSQAKVSNLSSLANENSVQPVMNVALSTGTYGVDVDLLNDIFAINNRTLQGILPRVNGSVLWSLTYQPLPSVWLGHASKKGGNSLGVSPEQGNAHVVFLTVKWTDNRASDLVQKAVSRMQDQVDEYARSRDLKRDLVYLNYAGKTQDPLSSYGKRKLQELKEVAKTYDPRGVFQTQVPGGYKLKAL</sequence>
<organism evidence="6 7">
    <name type="scientific">Penicillium capsulatum</name>
    <dbReference type="NCBI Taxonomy" id="69766"/>
    <lineage>
        <taxon>Eukaryota</taxon>
        <taxon>Fungi</taxon>
        <taxon>Dikarya</taxon>
        <taxon>Ascomycota</taxon>
        <taxon>Pezizomycotina</taxon>
        <taxon>Eurotiomycetes</taxon>
        <taxon>Eurotiomycetidae</taxon>
        <taxon>Eurotiales</taxon>
        <taxon>Aspergillaceae</taxon>
        <taxon>Penicillium</taxon>
    </lineage>
</organism>
<evidence type="ECO:0000256" key="2">
    <source>
        <dbReference type="ARBA" id="ARBA00022630"/>
    </source>
</evidence>
<dbReference type="InterPro" id="IPR006094">
    <property type="entry name" value="Oxid_FAD_bind_N"/>
</dbReference>
<keyword evidence="4" id="KW-0560">Oxidoreductase</keyword>
<dbReference type="Gene3D" id="3.30.465.10">
    <property type="match status" value="1"/>
</dbReference>
<dbReference type="InterPro" id="IPR016166">
    <property type="entry name" value="FAD-bd_PCMH"/>
</dbReference>
<name>A0A9W9LLY2_9EURO</name>
<dbReference type="InterPro" id="IPR036318">
    <property type="entry name" value="FAD-bd_PCMH-like_sf"/>
</dbReference>
<reference evidence="6" key="2">
    <citation type="journal article" date="2023" name="IMA Fungus">
        <title>Comparative genomic study of the Penicillium genus elucidates a diverse pangenome and 15 lateral gene transfer events.</title>
        <authorList>
            <person name="Petersen C."/>
            <person name="Sorensen T."/>
            <person name="Nielsen M.R."/>
            <person name="Sondergaard T.E."/>
            <person name="Sorensen J.L."/>
            <person name="Fitzpatrick D.A."/>
            <person name="Frisvad J.C."/>
            <person name="Nielsen K.L."/>
        </authorList>
    </citation>
    <scope>NUCLEOTIDE SEQUENCE</scope>
    <source>
        <strain evidence="6">IBT 21917</strain>
    </source>
</reference>
<protein>
    <submittedName>
        <fullName evidence="6">FAD binding domain protein</fullName>
    </submittedName>
</protein>
<dbReference type="PANTHER" id="PTHR42973">
    <property type="entry name" value="BINDING OXIDOREDUCTASE, PUTATIVE (AFU_ORTHOLOGUE AFUA_1G17690)-RELATED"/>
    <property type="match status" value="1"/>
</dbReference>
<evidence type="ECO:0000256" key="4">
    <source>
        <dbReference type="ARBA" id="ARBA00023002"/>
    </source>
</evidence>
<dbReference type="EMBL" id="JAPQKO010000005">
    <property type="protein sequence ID" value="KAJ5162334.1"/>
    <property type="molecule type" value="Genomic_DNA"/>
</dbReference>
<dbReference type="Pfam" id="PF01565">
    <property type="entry name" value="FAD_binding_4"/>
    <property type="match status" value="1"/>
</dbReference>
<evidence type="ECO:0000313" key="6">
    <source>
        <dbReference type="EMBL" id="KAJ5162334.1"/>
    </source>
</evidence>
<feature type="domain" description="FAD-binding PCMH-type" evidence="5">
    <location>
        <begin position="45"/>
        <end position="218"/>
    </location>
</feature>
<accession>A0A9W9LLY2</accession>
<evidence type="ECO:0000259" key="5">
    <source>
        <dbReference type="PROSITE" id="PS51387"/>
    </source>
</evidence>
<dbReference type="OrthoDB" id="2151789at2759"/>
<dbReference type="GO" id="GO:0016491">
    <property type="term" value="F:oxidoreductase activity"/>
    <property type="evidence" value="ECO:0007669"/>
    <property type="project" value="UniProtKB-KW"/>
</dbReference>
<dbReference type="PROSITE" id="PS51387">
    <property type="entry name" value="FAD_PCMH"/>
    <property type="match status" value="1"/>
</dbReference>
<gene>
    <name evidence="6" type="ORF">N7492_007726</name>
</gene>
<keyword evidence="3" id="KW-0274">FAD</keyword>
<comment type="caution">
    <text evidence="6">The sequence shown here is derived from an EMBL/GenBank/DDBJ whole genome shotgun (WGS) entry which is preliminary data.</text>
</comment>
<proteinExistence type="inferred from homology"/>
<dbReference type="SUPFAM" id="SSF56176">
    <property type="entry name" value="FAD-binding/transporter-associated domain-like"/>
    <property type="match status" value="1"/>
</dbReference>
<keyword evidence="2" id="KW-0285">Flavoprotein</keyword>
<evidence type="ECO:0000313" key="7">
    <source>
        <dbReference type="Proteomes" id="UP001146351"/>
    </source>
</evidence>
<comment type="similarity">
    <text evidence="1">Belongs to the oxygen-dependent FAD-linked oxidoreductase family.</text>
</comment>